<feature type="signal peptide" evidence="7">
    <location>
        <begin position="1"/>
        <end position="18"/>
    </location>
</feature>
<keyword evidence="2 6" id="KW-0479">Metal-binding</keyword>
<dbReference type="InterPro" id="IPR024079">
    <property type="entry name" value="MetalloPept_cat_dom_sf"/>
</dbReference>
<evidence type="ECO:0000256" key="3">
    <source>
        <dbReference type="ARBA" id="ARBA00022801"/>
    </source>
</evidence>
<dbReference type="RefSeq" id="XP_050503212.1">
    <property type="nucleotide sequence ID" value="XM_050647255.1"/>
</dbReference>
<proteinExistence type="predicted"/>
<dbReference type="Gene3D" id="3.40.390.10">
    <property type="entry name" value="Collagenase (Catalytic Domain)"/>
    <property type="match status" value="1"/>
</dbReference>
<dbReference type="InterPro" id="IPR006026">
    <property type="entry name" value="Peptidase_Metallo"/>
</dbReference>
<keyword evidence="10" id="KW-1185">Reference proteome</keyword>
<dbReference type="Proteomes" id="UP001652700">
    <property type="component" value="Unplaced"/>
</dbReference>
<keyword evidence="7" id="KW-0732">Signal</keyword>
<evidence type="ECO:0000256" key="4">
    <source>
        <dbReference type="ARBA" id="ARBA00022833"/>
    </source>
</evidence>
<evidence type="ECO:0000313" key="10">
    <source>
        <dbReference type="Proteomes" id="UP001652700"/>
    </source>
</evidence>
<evidence type="ECO:0000256" key="6">
    <source>
        <dbReference type="PROSITE-ProRule" id="PRU01211"/>
    </source>
</evidence>
<dbReference type="PRINTS" id="PR00480">
    <property type="entry name" value="ASTACIN"/>
</dbReference>
<evidence type="ECO:0000259" key="8">
    <source>
        <dbReference type="PROSITE" id="PS51864"/>
    </source>
</evidence>
<evidence type="ECO:0000256" key="5">
    <source>
        <dbReference type="ARBA" id="ARBA00023049"/>
    </source>
</evidence>
<keyword evidence="3 6" id="KW-0378">Hydrolase</keyword>
<feature type="binding site" evidence="6">
    <location>
        <position position="148"/>
    </location>
    <ligand>
        <name>Zn(2+)</name>
        <dbReference type="ChEBI" id="CHEBI:29105"/>
        <note>catalytic</note>
    </ligand>
</feature>
<organism evidence="9 10">
    <name type="scientific">Diabrotica virgifera virgifera</name>
    <name type="common">western corn rootworm</name>
    <dbReference type="NCBI Taxonomy" id="50390"/>
    <lineage>
        <taxon>Eukaryota</taxon>
        <taxon>Metazoa</taxon>
        <taxon>Ecdysozoa</taxon>
        <taxon>Arthropoda</taxon>
        <taxon>Hexapoda</taxon>
        <taxon>Insecta</taxon>
        <taxon>Pterygota</taxon>
        <taxon>Neoptera</taxon>
        <taxon>Endopterygota</taxon>
        <taxon>Coleoptera</taxon>
        <taxon>Polyphaga</taxon>
        <taxon>Cucujiformia</taxon>
        <taxon>Chrysomeloidea</taxon>
        <taxon>Chrysomelidae</taxon>
        <taxon>Galerucinae</taxon>
        <taxon>Diabroticina</taxon>
        <taxon>Diabroticites</taxon>
        <taxon>Diabrotica</taxon>
    </lineage>
</organism>
<dbReference type="InterPro" id="IPR001506">
    <property type="entry name" value="Peptidase_M12A"/>
</dbReference>
<dbReference type="EnsemblMetazoa" id="XM_050647255.1">
    <property type="protein sequence ID" value="XP_050503212.1"/>
    <property type="gene ID" value="LOC126882362"/>
</dbReference>
<keyword evidence="1 6" id="KW-0645">Protease</keyword>
<dbReference type="InterPro" id="IPR034035">
    <property type="entry name" value="Astacin-like_dom"/>
</dbReference>
<accession>A0ABM5JZ43</accession>
<dbReference type="CDD" id="cd04280">
    <property type="entry name" value="ZnMc_astacin_like"/>
    <property type="match status" value="1"/>
</dbReference>
<feature type="binding site" evidence="6">
    <location>
        <position position="152"/>
    </location>
    <ligand>
        <name>Zn(2+)</name>
        <dbReference type="ChEBI" id="CHEBI:29105"/>
        <note>catalytic</note>
    </ligand>
</feature>
<dbReference type="SUPFAM" id="SSF55486">
    <property type="entry name" value="Metalloproteases ('zincins'), catalytic domain"/>
    <property type="match status" value="1"/>
</dbReference>
<feature type="binding site" evidence="6">
    <location>
        <position position="158"/>
    </location>
    <ligand>
        <name>Zn(2+)</name>
        <dbReference type="ChEBI" id="CHEBI:29105"/>
        <note>catalytic</note>
    </ligand>
</feature>
<dbReference type="PROSITE" id="PS51864">
    <property type="entry name" value="ASTACIN"/>
    <property type="match status" value="1"/>
</dbReference>
<keyword evidence="5 6" id="KW-0482">Metalloprotease</keyword>
<feature type="chain" id="PRO_5045011103" description="Metalloendopeptidase" evidence="7">
    <location>
        <begin position="19"/>
        <end position="285"/>
    </location>
</feature>
<evidence type="ECO:0000313" key="9">
    <source>
        <dbReference type="EnsemblMetazoa" id="XP_050503212.1"/>
    </source>
</evidence>
<feature type="active site" evidence="6">
    <location>
        <position position="149"/>
    </location>
</feature>
<dbReference type="EC" id="3.4.24.-" evidence="7"/>
<dbReference type="GeneID" id="126882362"/>
<reference evidence="9" key="1">
    <citation type="submission" date="2025-05" db="UniProtKB">
        <authorList>
            <consortium name="EnsemblMetazoa"/>
        </authorList>
    </citation>
    <scope>IDENTIFICATION</scope>
</reference>
<evidence type="ECO:0000256" key="2">
    <source>
        <dbReference type="ARBA" id="ARBA00022723"/>
    </source>
</evidence>
<evidence type="ECO:0000256" key="1">
    <source>
        <dbReference type="ARBA" id="ARBA00022670"/>
    </source>
</evidence>
<comment type="caution">
    <text evidence="6">Lacks conserved residue(s) required for the propagation of feature annotation.</text>
</comment>
<protein>
    <recommendedName>
        <fullName evidence="7">Metalloendopeptidase</fullName>
        <ecNumber evidence="7">3.4.24.-</ecNumber>
    </recommendedName>
</protein>
<feature type="domain" description="Peptidase M12A" evidence="8">
    <location>
        <begin position="52"/>
        <end position="251"/>
    </location>
</feature>
<dbReference type="SMART" id="SM00235">
    <property type="entry name" value="ZnMc"/>
    <property type="match status" value="1"/>
</dbReference>
<sequence>MQRLLLFAVILYVTDVNTLQRKNFKVGQCTLQGERKYSPESSLCSSSTKLRNALTDPARLWDNGRVPYVFNGTFTDRERRIMKKVMDLYKYYTCIEFVPKTENDRFYVRIINEVDKCCSEVGKVISGSPNIVELGPSCFQEEAGAIIHEFMHLIGFHHEHSRSDRNRYIKLIPANMDPEFSKEFERKFGDTFNLPYDYDSVMHYGTYHGAIHYPLESFSVNDASVMKSRLGQICGFSKLDITKINILYKCPQKTAQLNLQDDLLYGVDISTAGEVKYFIENCLTC</sequence>
<dbReference type="Pfam" id="PF01400">
    <property type="entry name" value="Astacin"/>
    <property type="match status" value="1"/>
</dbReference>
<keyword evidence="4 6" id="KW-0862">Zinc</keyword>
<dbReference type="PANTHER" id="PTHR10127:SF780">
    <property type="entry name" value="METALLOENDOPEPTIDASE"/>
    <property type="match status" value="1"/>
</dbReference>
<comment type="cofactor">
    <cofactor evidence="6 7">
        <name>Zn(2+)</name>
        <dbReference type="ChEBI" id="CHEBI:29105"/>
    </cofactor>
    <text evidence="6 7">Binds 1 zinc ion per subunit.</text>
</comment>
<name>A0ABM5JZ43_DIAVI</name>
<evidence type="ECO:0000256" key="7">
    <source>
        <dbReference type="RuleBase" id="RU361183"/>
    </source>
</evidence>
<dbReference type="PANTHER" id="PTHR10127">
    <property type="entry name" value="DISCOIDIN, CUB, EGF, LAMININ , AND ZINC METALLOPROTEASE DOMAIN CONTAINING"/>
    <property type="match status" value="1"/>
</dbReference>